<gene>
    <name evidence="1" type="ORF">KA717_06385</name>
</gene>
<dbReference type="EMBL" id="CP073041">
    <property type="protein sequence ID" value="UXE62408.1"/>
    <property type="molecule type" value="Genomic_DNA"/>
</dbReference>
<dbReference type="AlphaFoldDB" id="A0A977KYT3"/>
<reference evidence="1" key="1">
    <citation type="submission" date="2021-04" db="EMBL/GenBank/DDBJ databases">
        <title>Genome sequence of Woronichinia naegeliana from Washington state freshwater lake bloom.</title>
        <authorList>
            <person name="Dreher T.W."/>
        </authorList>
    </citation>
    <scope>NUCLEOTIDE SEQUENCE</scope>
    <source>
        <strain evidence="1">WA131</strain>
    </source>
</reference>
<proteinExistence type="predicted"/>
<name>A0A977KYT3_9CYAN</name>
<protein>
    <submittedName>
        <fullName evidence="1">Uncharacterized protein</fullName>
    </submittedName>
</protein>
<dbReference type="Proteomes" id="UP001065613">
    <property type="component" value="Chromosome"/>
</dbReference>
<sequence>MPTLDNQDSPPTDNPSTLQKHLKAGDFLTAFSEAMDRVTNLEVVTVIEEPNSTNLRDTKASIKASQIGDPGKVLYTKISLVDGDIVNVYGREFINESESSHQSLIQFHKEQVQKGETIIQNNIDTLIKIIKYAMTLKDKDKG</sequence>
<accession>A0A977KYT3</accession>
<organism evidence="1">
    <name type="scientific">Woronichinia naegeliana WA131</name>
    <dbReference type="NCBI Taxonomy" id="2824559"/>
    <lineage>
        <taxon>Bacteria</taxon>
        <taxon>Bacillati</taxon>
        <taxon>Cyanobacteriota</taxon>
        <taxon>Cyanophyceae</taxon>
        <taxon>Synechococcales</taxon>
        <taxon>Coelosphaeriaceae</taxon>
        <taxon>Woronichinia</taxon>
    </lineage>
</organism>
<dbReference type="KEGG" id="wna:KA717_06385"/>
<evidence type="ECO:0000313" key="1">
    <source>
        <dbReference type="EMBL" id="UXE62408.1"/>
    </source>
</evidence>